<accession>A0A1V6Q8Z6</accession>
<evidence type="ECO:0000313" key="10">
    <source>
        <dbReference type="Proteomes" id="UP000191672"/>
    </source>
</evidence>
<dbReference type="GO" id="GO:0006351">
    <property type="term" value="P:DNA-templated transcription"/>
    <property type="evidence" value="ECO:0007669"/>
    <property type="project" value="InterPro"/>
</dbReference>
<keyword evidence="10" id="KW-1185">Reference proteome</keyword>
<evidence type="ECO:0000256" key="1">
    <source>
        <dbReference type="ARBA" id="ARBA00004123"/>
    </source>
</evidence>
<feature type="domain" description="Xylanolytic transcriptional activator regulatory" evidence="8">
    <location>
        <begin position="44"/>
        <end position="140"/>
    </location>
</feature>
<name>A0A1V6Q8Z6_9EURO</name>
<proteinExistence type="predicted"/>
<dbReference type="PANTHER" id="PTHR40626:SF36">
    <property type="entry name" value="TRANSCRIPTION FACTOR WITH C2H2 AND ZN(2)-CYS(6) DNA BINDING DOMAIN (EUROFUNG)"/>
    <property type="match status" value="1"/>
</dbReference>
<keyword evidence="2" id="KW-0479">Metal-binding</keyword>
<dbReference type="PANTHER" id="PTHR40626">
    <property type="entry name" value="MIP31509P"/>
    <property type="match status" value="1"/>
</dbReference>
<feature type="region of interest" description="Disordered" evidence="7">
    <location>
        <begin position="1"/>
        <end position="34"/>
    </location>
</feature>
<evidence type="ECO:0000313" key="9">
    <source>
        <dbReference type="EMBL" id="OQD85266.1"/>
    </source>
</evidence>
<evidence type="ECO:0000256" key="4">
    <source>
        <dbReference type="ARBA" id="ARBA00022771"/>
    </source>
</evidence>
<comment type="caution">
    <text evidence="9">The sequence shown here is derived from an EMBL/GenBank/DDBJ whole genome shotgun (WGS) entry which is preliminary data.</text>
</comment>
<gene>
    <name evidence="9" type="ORF">PENANT_c010G04230</name>
</gene>
<dbReference type="InterPro" id="IPR051059">
    <property type="entry name" value="VerF-like"/>
</dbReference>
<keyword evidence="6" id="KW-0539">Nucleus</keyword>
<dbReference type="GO" id="GO:0000981">
    <property type="term" value="F:DNA-binding transcription factor activity, RNA polymerase II-specific"/>
    <property type="evidence" value="ECO:0007669"/>
    <property type="project" value="InterPro"/>
</dbReference>
<evidence type="ECO:0000256" key="7">
    <source>
        <dbReference type="SAM" id="MobiDB-lite"/>
    </source>
</evidence>
<dbReference type="GO" id="GO:0005634">
    <property type="term" value="C:nucleus"/>
    <property type="evidence" value="ECO:0007669"/>
    <property type="project" value="UniProtKB-SubCell"/>
</dbReference>
<keyword evidence="5" id="KW-0862">Zinc</keyword>
<dbReference type="CDD" id="cd12148">
    <property type="entry name" value="fungal_TF_MHR"/>
    <property type="match status" value="1"/>
</dbReference>
<dbReference type="InterPro" id="IPR007219">
    <property type="entry name" value="XnlR_reg_dom"/>
</dbReference>
<dbReference type="Pfam" id="PF04082">
    <property type="entry name" value="Fungal_trans"/>
    <property type="match status" value="1"/>
</dbReference>
<sequence>MFDDPAFPDIEPPQPDPEEVEKYSGDNPINTSNEKSGRVEHYVHLYFAHFHPHWPFLHRSTFSVPDEPPLLLQAVLMIGLWVSGNPEAQQGARDLHSKLGQAISAQRGNWERLVEEEQDKEPSVGLTSRWPIATYQGILLYIIFSLLASRPVGLGLNLGLILNDSDRQILSALNTTFI</sequence>
<evidence type="ECO:0000259" key="8">
    <source>
        <dbReference type="Pfam" id="PF04082"/>
    </source>
</evidence>
<reference evidence="10" key="1">
    <citation type="journal article" date="2017" name="Nat. Microbiol.">
        <title>Global analysis of biosynthetic gene clusters reveals vast potential of secondary metabolite production in Penicillium species.</title>
        <authorList>
            <person name="Nielsen J.C."/>
            <person name="Grijseels S."/>
            <person name="Prigent S."/>
            <person name="Ji B."/>
            <person name="Dainat J."/>
            <person name="Nielsen K.F."/>
            <person name="Frisvad J.C."/>
            <person name="Workman M."/>
            <person name="Nielsen J."/>
        </authorList>
    </citation>
    <scope>NUCLEOTIDE SEQUENCE [LARGE SCALE GENOMIC DNA]</scope>
    <source>
        <strain evidence="10">IBT 31811</strain>
    </source>
</reference>
<evidence type="ECO:0000256" key="2">
    <source>
        <dbReference type="ARBA" id="ARBA00022723"/>
    </source>
</evidence>
<dbReference type="STRING" id="416450.A0A1V6Q8Z6"/>
<dbReference type="GO" id="GO:0008270">
    <property type="term" value="F:zinc ion binding"/>
    <property type="evidence" value="ECO:0007669"/>
    <property type="project" value="UniProtKB-KW"/>
</dbReference>
<protein>
    <recommendedName>
        <fullName evidence="8">Xylanolytic transcriptional activator regulatory domain-containing protein</fullName>
    </recommendedName>
</protein>
<dbReference type="Proteomes" id="UP000191672">
    <property type="component" value="Unassembled WGS sequence"/>
</dbReference>
<dbReference type="GO" id="GO:0000785">
    <property type="term" value="C:chromatin"/>
    <property type="evidence" value="ECO:0007669"/>
    <property type="project" value="TreeGrafter"/>
</dbReference>
<dbReference type="AlphaFoldDB" id="A0A1V6Q8Z6"/>
<organism evidence="9 10">
    <name type="scientific">Penicillium antarcticum</name>
    <dbReference type="NCBI Taxonomy" id="416450"/>
    <lineage>
        <taxon>Eukaryota</taxon>
        <taxon>Fungi</taxon>
        <taxon>Dikarya</taxon>
        <taxon>Ascomycota</taxon>
        <taxon>Pezizomycotina</taxon>
        <taxon>Eurotiomycetes</taxon>
        <taxon>Eurotiomycetidae</taxon>
        <taxon>Eurotiales</taxon>
        <taxon>Aspergillaceae</taxon>
        <taxon>Penicillium</taxon>
    </lineage>
</organism>
<keyword evidence="3" id="KW-0677">Repeat</keyword>
<evidence type="ECO:0000256" key="3">
    <source>
        <dbReference type="ARBA" id="ARBA00022737"/>
    </source>
</evidence>
<dbReference type="EMBL" id="MDYN01000010">
    <property type="protein sequence ID" value="OQD85266.1"/>
    <property type="molecule type" value="Genomic_DNA"/>
</dbReference>
<keyword evidence="4" id="KW-0863">Zinc-finger</keyword>
<evidence type="ECO:0000256" key="5">
    <source>
        <dbReference type="ARBA" id="ARBA00022833"/>
    </source>
</evidence>
<dbReference type="GO" id="GO:0000978">
    <property type="term" value="F:RNA polymerase II cis-regulatory region sequence-specific DNA binding"/>
    <property type="evidence" value="ECO:0007669"/>
    <property type="project" value="InterPro"/>
</dbReference>
<comment type="subcellular location">
    <subcellularLocation>
        <location evidence="1">Nucleus</location>
    </subcellularLocation>
</comment>
<evidence type="ECO:0000256" key="6">
    <source>
        <dbReference type="ARBA" id="ARBA00023242"/>
    </source>
</evidence>